<dbReference type="EMBL" id="BK032878">
    <property type="protein sequence ID" value="DAF65378.1"/>
    <property type="molecule type" value="Genomic_DNA"/>
</dbReference>
<proteinExistence type="predicted"/>
<reference evidence="1" key="1">
    <citation type="journal article" date="2021" name="Proc. Natl. Acad. Sci. U.S.A.">
        <title>A Catalog of Tens of Thousands of Viruses from Human Metagenomes Reveals Hidden Associations with Chronic Diseases.</title>
        <authorList>
            <person name="Tisza M.J."/>
            <person name="Buck C.B."/>
        </authorList>
    </citation>
    <scope>NUCLEOTIDE SEQUENCE</scope>
    <source>
        <strain evidence="1">CtbbV81</strain>
    </source>
</reference>
<name>A0A8S5TQF4_9CAUD</name>
<accession>A0A8S5TQF4</accession>
<evidence type="ECO:0000313" key="1">
    <source>
        <dbReference type="EMBL" id="DAF65378.1"/>
    </source>
</evidence>
<protein>
    <submittedName>
        <fullName evidence="1">Uncharacterized protein</fullName>
    </submittedName>
</protein>
<organism evidence="1">
    <name type="scientific">Siphoviridae sp. ctbbV81</name>
    <dbReference type="NCBI Taxonomy" id="2827900"/>
    <lineage>
        <taxon>Viruses</taxon>
        <taxon>Duplodnaviria</taxon>
        <taxon>Heunggongvirae</taxon>
        <taxon>Uroviricota</taxon>
        <taxon>Caudoviricetes</taxon>
    </lineage>
</organism>
<sequence length="149" mass="17061">MQYKIKIKRLFLKGEIAMRGLKRQKQTIYWSRVTEDLDGIDTIKTYQKPEPHHLSVSATAGTPEELSAGYIPDYDRYITNFDRGFKPQIADVFWIDYKPELNESGELILNESGTPTVPPDYRLKKILDTQIGNVARYGIKYIGDGSDGE</sequence>